<proteinExistence type="predicted"/>
<reference evidence="2" key="1">
    <citation type="submission" date="2021-03" db="EMBL/GenBank/DDBJ databases">
        <title>Proteiniclasticum marinus sp. nov., isolated from tidal flat sediment.</title>
        <authorList>
            <person name="Namirimu T."/>
            <person name="Yang J.-A."/>
            <person name="Yang S.-H."/>
            <person name="Kim Y.-J."/>
            <person name="Kwon K.K."/>
        </authorList>
    </citation>
    <scope>NUCLEOTIDE SEQUENCE</scope>
    <source>
        <strain evidence="2">SCR006</strain>
    </source>
</reference>
<evidence type="ECO:0000313" key="2">
    <source>
        <dbReference type="EMBL" id="MBO1265911.1"/>
    </source>
</evidence>
<dbReference type="PROSITE" id="PS51257">
    <property type="entry name" value="PROKAR_LIPOPROTEIN"/>
    <property type="match status" value="1"/>
</dbReference>
<evidence type="ECO:0000259" key="1">
    <source>
        <dbReference type="Pfam" id="PF20251"/>
    </source>
</evidence>
<dbReference type="InterPro" id="IPR046878">
    <property type="entry name" value="Big_14"/>
</dbReference>
<dbReference type="Proteomes" id="UP000664218">
    <property type="component" value="Unassembled WGS sequence"/>
</dbReference>
<evidence type="ECO:0000313" key="3">
    <source>
        <dbReference type="Proteomes" id="UP000664218"/>
    </source>
</evidence>
<dbReference type="AlphaFoldDB" id="A0A939HA01"/>
<name>A0A939HA01_9CLOT</name>
<dbReference type="Pfam" id="PF20251">
    <property type="entry name" value="Big_14"/>
    <property type="match status" value="1"/>
</dbReference>
<keyword evidence="3" id="KW-1185">Reference proteome</keyword>
<organism evidence="2 3">
    <name type="scientific">Proteiniclasticum aestuarii</name>
    <dbReference type="NCBI Taxonomy" id="2817862"/>
    <lineage>
        <taxon>Bacteria</taxon>
        <taxon>Bacillati</taxon>
        <taxon>Bacillota</taxon>
        <taxon>Clostridia</taxon>
        <taxon>Eubacteriales</taxon>
        <taxon>Clostridiaceae</taxon>
        <taxon>Proteiniclasticum</taxon>
    </lineage>
</organism>
<dbReference type="EMBL" id="JAFNJU010000010">
    <property type="protein sequence ID" value="MBO1265911.1"/>
    <property type="molecule type" value="Genomic_DNA"/>
</dbReference>
<feature type="domain" description="Bacterial Ig-like" evidence="1">
    <location>
        <begin position="36"/>
        <end position="133"/>
    </location>
</feature>
<dbReference type="RefSeq" id="WP_207600430.1">
    <property type="nucleotide sequence ID" value="NZ_JAFNJU010000010.1"/>
</dbReference>
<accession>A0A939HA01</accession>
<sequence length="154" mass="18286">MKNRLIIFILIMVSIFTGCSGWNRSGYDRLGLNSIIEVEITDVRQNNNIITYTLVNGTDQTIWYGSDFEFERERLGKWYKMESVVDAEVTPELYHLPPNSQEEHQIHLEYWKNAKPGKYRVIKAFMLSQYNEIRKEEEPGNEYYFVSQVFEIVE</sequence>
<comment type="caution">
    <text evidence="2">The sequence shown here is derived from an EMBL/GenBank/DDBJ whole genome shotgun (WGS) entry which is preliminary data.</text>
</comment>
<gene>
    <name evidence="2" type="ORF">J3A84_12795</name>
</gene>
<protein>
    <recommendedName>
        <fullName evidence="1">Bacterial Ig-like domain-containing protein</fullName>
    </recommendedName>
</protein>